<gene>
    <name evidence="1" type="ORF">QM524_15485</name>
</gene>
<evidence type="ECO:0000313" key="1">
    <source>
        <dbReference type="EMBL" id="MDI9860617.1"/>
    </source>
</evidence>
<accession>A0ABT6YAJ7</accession>
<dbReference type="RefSeq" id="WP_283345400.1">
    <property type="nucleotide sequence ID" value="NZ_JASHIF010000012.1"/>
</dbReference>
<dbReference type="Pfam" id="PF07799">
    <property type="entry name" value="DUF1643"/>
    <property type="match status" value="1"/>
</dbReference>
<dbReference type="EMBL" id="JASHIF010000012">
    <property type="protein sequence ID" value="MDI9860617.1"/>
    <property type="molecule type" value="Genomic_DNA"/>
</dbReference>
<proteinExistence type="predicted"/>
<sequence>MVVGLNPSTADEKTPDRTINRVMGFAEGNGFDSFIMLNLYPQRATYPNDLHLEMDENLFSQNIEEISKLLNSRESFVILASWSEKIKLRKYFTDCIKAIYILSKDYNIRWNKIGELTKIGHPRHPLYAPYASGFTDFNIEEYIKT</sequence>
<dbReference type="Proteomes" id="UP001236507">
    <property type="component" value="Unassembled WGS sequence"/>
</dbReference>
<evidence type="ECO:0000313" key="2">
    <source>
        <dbReference type="Proteomes" id="UP001236507"/>
    </source>
</evidence>
<reference evidence="1 2" key="1">
    <citation type="submission" date="2023-05" db="EMBL/GenBank/DDBJ databases">
        <title>Novel species of genus Flectobacillus isolated from stream in China.</title>
        <authorList>
            <person name="Lu H."/>
        </authorList>
    </citation>
    <scope>NUCLEOTIDE SEQUENCE [LARGE SCALE GENOMIC DNA]</scope>
    <source>
        <strain evidence="1 2">KCTC 42575</strain>
    </source>
</reference>
<organism evidence="1 2">
    <name type="scientific">Flectobacillus roseus</name>
    <dbReference type="NCBI Taxonomy" id="502259"/>
    <lineage>
        <taxon>Bacteria</taxon>
        <taxon>Pseudomonadati</taxon>
        <taxon>Bacteroidota</taxon>
        <taxon>Cytophagia</taxon>
        <taxon>Cytophagales</taxon>
        <taxon>Flectobacillaceae</taxon>
        <taxon>Flectobacillus</taxon>
    </lineage>
</organism>
<protein>
    <submittedName>
        <fullName evidence="1">DUF1643 domain-containing protein</fullName>
    </submittedName>
</protein>
<name>A0ABT6YAJ7_9BACT</name>
<comment type="caution">
    <text evidence="1">The sequence shown here is derived from an EMBL/GenBank/DDBJ whole genome shotgun (WGS) entry which is preliminary data.</text>
</comment>
<keyword evidence="2" id="KW-1185">Reference proteome</keyword>
<dbReference type="InterPro" id="IPR012441">
    <property type="entry name" value="DUF1643"/>
</dbReference>